<dbReference type="Pfam" id="PF14659">
    <property type="entry name" value="Phage_int_SAM_3"/>
    <property type="match status" value="1"/>
</dbReference>
<keyword evidence="2" id="KW-0229">DNA integration</keyword>
<dbReference type="PROSITE" id="PS51898">
    <property type="entry name" value="TYR_RECOMBINASE"/>
    <property type="match status" value="1"/>
</dbReference>
<accession>N2C0G9</accession>
<dbReference type="PROSITE" id="PS51900">
    <property type="entry name" value="CB"/>
    <property type="match status" value="1"/>
</dbReference>
<comment type="caution">
    <text evidence="8">The sequence shown here is derived from an EMBL/GenBank/DDBJ whole genome shotgun (WGS) entry which is preliminary data.</text>
</comment>
<name>N2C0G9_9ACTN</name>
<evidence type="ECO:0000259" key="7">
    <source>
        <dbReference type="PROSITE" id="PS51900"/>
    </source>
</evidence>
<dbReference type="PATRIC" id="fig|997872.3.peg.227"/>
<dbReference type="InterPro" id="IPR013762">
    <property type="entry name" value="Integrase-like_cat_sf"/>
</dbReference>
<dbReference type="SUPFAM" id="SSF56349">
    <property type="entry name" value="DNA breaking-rejoining enzymes"/>
    <property type="match status" value="1"/>
</dbReference>
<dbReference type="Gene3D" id="1.10.150.130">
    <property type="match status" value="1"/>
</dbReference>
<evidence type="ECO:0000256" key="4">
    <source>
        <dbReference type="ARBA" id="ARBA00023172"/>
    </source>
</evidence>
<dbReference type="InterPro" id="IPR010998">
    <property type="entry name" value="Integrase_recombinase_N"/>
</dbReference>
<evidence type="ECO:0008006" key="10">
    <source>
        <dbReference type="Google" id="ProtNLM"/>
    </source>
</evidence>
<gene>
    <name evidence="8" type="ORF">HMPREF1091_00227</name>
</gene>
<dbReference type="Proteomes" id="UP000012651">
    <property type="component" value="Unassembled WGS sequence"/>
</dbReference>
<dbReference type="OrthoDB" id="148546at2"/>
<proteinExistence type="inferred from homology"/>
<protein>
    <recommendedName>
        <fullName evidence="10">Tyr recombinase domain-containing protein</fullName>
    </recommendedName>
</protein>
<dbReference type="InterPro" id="IPR011010">
    <property type="entry name" value="DNA_brk_join_enz"/>
</dbReference>
<organism evidence="8 9">
    <name type="scientific">Atopobium minutum 10063974</name>
    <dbReference type="NCBI Taxonomy" id="997872"/>
    <lineage>
        <taxon>Bacteria</taxon>
        <taxon>Bacillati</taxon>
        <taxon>Actinomycetota</taxon>
        <taxon>Coriobacteriia</taxon>
        <taxon>Coriobacteriales</taxon>
        <taxon>Atopobiaceae</taxon>
        <taxon>Atopobium</taxon>
    </lineage>
</organism>
<dbReference type="GO" id="GO:0003677">
    <property type="term" value="F:DNA binding"/>
    <property type="evidence" value="ECO:0007669"/>
    <property type="project" value="UniProtKB-UniRule"/>
</dbReference>
<dbReference type="Gene3D" id="1.10.443.10">
    <property type="entry name" value="Intergrase catalytic core"/>
    <property type="match status" value="1"/>
</dbReference>
<dbReference type="InterPro" id="IPR028259">
    <property type="entry name" value="AP2-like_int_N"/>
</dbReference>
<dbReference type="InterPro" id="IPR044068">
    <property type="entry name" value="CB"/>
</dbReference>
<dbReference type="EMBL" id="AGXC01000001">
    <property type="protein sequence ID" value="EMZ42669.1"/>
    <property type="molecule type" value="Genomic_DNA"/>
</dbReference>
<dbReference type="InterPro" id="IPR002104">
    <property type="entry name" value="Integrase_catalytic"/>
</dbReference>
<dbReference type="HOGENOM" id="CLU_027562_17_1_11"/>
<evidence type="ECO:0000256" key="5">
    <source>
        <dbReference type="PROSITE-ProRule" id="PRU01248"/>
    </source>
</evidence>
<dbReference type="GO" id="GO:0006310">
    <property type="term" value="P:DNA recombination"/>
    <property type="evidence" value="ECO:0007669"/>
    <property type="project" value="UniProtKB-KW"/>
</dbReference>
<dbReference type="PANTHER" id="PTHR30349">
    <property type="entry name" value="PHAGE INTEGRASE-RELATED"/>
    <property type="match status" value="1"/>
</dbReference>
<evidence type="ECO:0000256" key="2">
    <source>
        <dbReference type="ARBA" id="ARBA00022908"/>
    </source>
</evidence>
<evidence type="ECO:0000256" key="1">
    <source>
        <dbReference type="ARBA" id="ARBA00008857"/>
    </source>
</evidence>
<keyword evidence="4" id="KW-0233">DNA recombination</keyword>
<dbReference type="CDD" id="cd01189">
    <property type="entry name" value="INT_ICEBs1_C_like"/>
    <property type="match status" value="1"/>
</dbReference>
<keyword evidence="9" id="KW-1185">Reference proteome</keyword>
<evidence type="ECO:0000313" key="9">
    <source>
        <dbReference type="Proteomes" id="UP000012651"/>
    </source>
</evidence>
<comment type="similarity">
    <text evidence="1">Belongs to the 'phage' integrase family.</text>
</comment>
<sequence length="356" mass="41431">MTINKTASGNWRVRVEIGRDHNGKRQRKTGTFKTKREAIAAEHMWSELARKEVILREKMGFTEFVDYVYLPRTEKRIRYNTLKAYKRDIKLRLKPAFKNKPIDRITHDDIQTMIDTCSSYKVAQNALNTARTVLNVAAELHYAKSNPATDKYVLPARVLYPEDHNGDWLTSFEQHDEFISQIDNELFKTVSILGLSLGLRKGEIFGLDWEDIDFSKRLVHVQRTYVKEKDGYKLMPPKTRKSNRYVPLRKTSTQWLYALYESRNKPTGAICLNQLGKRANPASTACKWVKYLKRHNLPYVTILNMRHSFATSCLMAGMEISKVSRYLGHTSINTTVARYVRYKAADMVDDFDRFVV</sequence>
<dbReference type="GO" id="GO:0015074">
    <property type="term" value="P:DNA integration"/>
    <property type="evidence" value="ECO:0007669"/>
    <property type="project" value="UniProtKB-KW"/>
</dbReference>
<evidence type="ECO:0000313" key="8">
    <source>
        <dbReference type="EMBL" id="EMZ42669.1"/>
    </source>
</evidence>
<evidence type="ECO:0000259" key="6">
    <source>
        <dbReference type="PROSITE" id="PS51898"/>
    </source>
</evidence>
<feature type="domain" description="Core-binding (CB)" evidence="7">
    <location>
        <begin position="59"/>
        <end position="138"/>
    </location>
</feature>
<dbReference type="InterPro" id="IPR050090">
    <property type="entry name" value="Tyrosine_recombinase_XerCD"/>
</dbReference>
<dbReference type="AlphaFoldDB" id="N2C0G9"/>
<reference evidence="8 9" key="1">
    <citation type="submission" date="2013-03" db="EMBL/GenBank/DDBJ databases">
        <title>The Genome Sequence of Atopobium minutum 10063974.</title>
        <authorList>
            <consortium name="The Broad Institute Genome Sequencing Platform"/>
            <person name="Earl A."/>
            <person name="Ward D."/>
            <person name="Feldgarden M."/>
            <person name="Gevers D."/>
            <person name="Lambert T."/>
            <person name="Marvaud J.-C."/>
            <person name="Courvalin P."/>
            <person name="Walker B."/>
            <person name="Young S.K."/>
            <person name="Zeng Q."/>
            <person name="Gargeya S."/>
            <person name="Fitzgerald M."/>
            <person name="Haas B."/>
            <person name="Abouelleil A."/>
            <person name="Alvarado L."/>
            <person name="Arachchi H.M."/>
            <person name="Berlin A.M."/>
            <person name="Chapman S.B."/>
            <person name="Dewar J."/>
            <person name="Goldberg J."/>
            <person name="Griggs A."/>
            <person name="Gujja S."/>
            <person name="Hansen M."/>
            <person name="Howarth C."/>
            <person name="Imamovic A."/>
            <person name="Larimer J."/>
            <person name="McCowan C."/>
            <person name="Murphy C."/>
            <person name="Neiman D."/>
            <person name="Pearson M."/>
            <person name="Priest M."/>
            <person name="Roberts A."/>
            <person name="Saif S."/>
            <person name="Shea T."/>
            <person name="Sisk P."/>
            <person name="Sykes S."/>
            <person name="Wortman J."/>
            <person name="Nusbaum C."/>
            <person name="Birren B."/>
        </authorList>
    </citation>
    <scope>NUCLEOTIDE SEQUENCE [LARGE SCALE GENOMIC DNA]</scope>
    <source>
        <strain evidence="8 9">10063974</strain>
    </source>
</reference>
<evidence type="ECO:0000256" key="3">
    <source>
        <dbReference type="ARBA" id="ARBA00023125"/>
    </source>
</evidence>
<feature type="domain" description="Tyr recombinase" evidence="6">
    <location>
        <begin position="164"/>
        <end position="352"/>
    </location>
</feature>
<dbReference type="Pfam" id="PF00589">
    <property type="entry name" value="Phage_integrase"/>
    <property type="match status" value="1"/>
</dbReference>
<dbReference type="Pfam" id="PF14657">
    <property type="entry name" value="Arm-DNA-bind_4"/>
    <property type="match status" value="1"/>
</dbReference>
<dbReference type="RefSeq" id="WP_002563002.1">
    <property type="nucleotide sequence ID" value="NZ_KB822533.1"/>
</dbReference>
<dbReference type="InterPro" id="IPR004107">
    <property type="entry name" value="Integrase_SAM-like_N"/>
</dbReference>
<keyword evidence="3 5" id="KW-0238">DNA-binding</keyword>
<dbReference type="PANTHER" id="PTHR30349:SF64">
    <property type="entry name" value="PROPHAGE INTEGRASE INTD-RELATED"/>
    <property type="match status" value="1"/>
</dbReference>